<protein>
    <recommendedName>
        <fullName evidence="10 11">Tyrosine recombinase XerC</fullName>
    </recommendedName>
</protein>
<dbReference type="GO" id="GO:0007059">
    <property type="term" value="P:chromosome segregation"/>
    <property type="evidence" value="ECO:0007669"/>
    <property type="project" value="UniProtKB-UniRule"/>
</dbReference>
<dbReference type="Proteomes" id="UP000501676">
    <property type="component" value="Chromosome"/>
</dbReference>
<comment type="subcellular location">
    <subcellularLocation>
        <location evidence="1 10">Cytoplasm</location>
    </subcellularLocation>
</comment>
<keyword evidence="5 10" id="KW-0159">Chromosome partition</keyword>
<dbReference type="Pfam" id="PF00589">
    <property type="entry name" value="Phage_integrase"/>
    <property type="match status" value="1"/>
</dbReference>
<comment type="similarity">
    <text evidence="2 10">Belongs to the 'phage' integrase family. XerC subfamily.</text>
</comment>
<keyword evidence="6 10" id="KW-0229">DNA integration</keyword>
<evidence type="ECO:0000256" key="4">
    <source>
        <dbReference type="ARBA" id="ARBA00022618"/>
    </source>
</evidence>
<dbReference type="HAMAP" id="MF_01808">
    <property type="entry name" value="Recomb_XerC_XerD"/>
    <property type="match status" value="1"/>
</dbReference>
<evidence type="ECO:0000256" key="2">
    <source>
        <dbReference type="ARBA" id="ARBA00006657"/>
    </source>
</evidence>
<dbReference type="PANTHER" id="PTHR30349">
    <property type="entry name" value="PHAGE INTEGRASE-RELATED"/>
    <property type="match status" value="1"/>
</dbReference>
<evidence type="ECO:0000256" key="1">
    <source>
        <dbReference type="ARBA" id="ARBA00004496"/>
    </source>
</evidence>
<dbReference type="InterPro" id="IPR002104">
    <property type="entry name" value="Integrase_catalytic"/>
</dbReference>
<evidence type="ECO:0000256" key="11">
    <source>
        <dbReference type="NCBIfam" id="TIGR02224"/>
    </source>
</evidence>
<comment type="function">
    <text evidence="10">Site-specific tyrosine recombinase, which acts by catalyzing the cutting and rejoining of the recombining DNA molecules. The XerC-XerD complex is essential to convert dimers of the bacterial chromosome into monomers to permit their segregation at cell division. It also contributes to the segregational stability of plasmids.</text>
</comment>
<evidence type="ECO:0000256" key="10">
    <source>
        <dbReference type="HAMAP-Rule" id="MF_01808"/>
    </source>
</evidence>
<dbReference type="NCBIfam" id="TIGR02224">
    <property type="entry name" value="recomb_XerC"/>
    <property type="match status" value="1"/>
</dbReference>
<dbReference type="InterPro" id="IPR004107">
    <property type="entry name" value="Integrase_SAM-like_N"/>
</dbReference>
<keyword evidence="9 10" id="KW-0131">Cell cycle</keyword>
<evidence type="ECO:0000256" key="5">
    <source>
        <dbReference type="ARBA" id="ARBA00022829"/>
    </source>
</evidence>
<dbReference type="InterPro" id="IPR011931">
    <property type="entry name" value="Recomb_XerC"/>
</dbReference>
<dbReference type="NCBIfam" id="NF001399">
    <property type="entry name" value="PRK00283.1"/>
    <property type="match status" value="1"/>
</dbReference>
<evidence type="ECO:0000313" key="14">
    <source>
        <dbReference type="EMBL" id="QIH23785.1"/>
    </source>
</evidence>
<dbReference type="PROSITE" id="PS51900">
    <property type="entry name" value="CB"/>
    <property type="match status" value="1"/>
</dbReference>
<dbReference type="InterPro" id="IPR023009">
    <property type="entry name" value="Tyrosine_recombinase_XerC/XerD"/>
</dbReference>
<evidence type="ECO:0000256" key="6">
    <source>
        <dbReference type="ARBA" id="ARBA00022908"/>
    </source>
</evidence>
<keyword evidence="7 10" id="KW-0238">DNA-binding</keyword>
<dbReference type="GO" id="GO:0009037">
    <property type="term" value="F:tyrosine-based site-specific recombinase activity"/>
    <property type="evidence" value="ECO:0007669"/>
    <property type="project" value="UniProtKB-UniRule"/>
</dbReference>
<dbReference type="InterPro" id="IPR011010">
    <property type="entry name" value="DNA_brk_join_enz"/>
</dbReference>
<feature type="active site" evidence="10">
    <location>
        <position position="174"/>
    </location>
</feature>
<dbReference type="InterPro" id="IPR010998">
    <property type="entry name" value="Integrase_recombinase_N"/>
</dbReference>
<dbReference type="EMBL" id="CP049228">
    <property type="protein sequence ID" value="QIH23785.1"/>
    <property type="molecule type" value="Genomic_DNA"/>
</dbReference>
<dbReference type="NCBIfam" id="NF040815">
    <property type="entry name" value="recomb_XerA_Arch"/>
    <property type="match status" value="1"/>
</dbReference>
<dbReference type="PANTHER" id="PTHR30349:SF77">
    <property type="entry name" value="TYROSINE RECOMBINASE XERC"/>
    <property type="match status" value="1"/>
</dbReference>
<evidence type="ECO:0000313" key="15">
    <source>
        <dbReference type="Proteomes" id="UP000501676"/>
    </source>
</evidence>
<dbReference type="InterPro" id="IPR044068">
    <property type="entry name" value="CB"/>
</dbReference>
<keyword evidence="4 10" id="KW-0132">Cell division</keyword>
<dbReference type="Pfam" id="PF02899">
    <property type="entry name" value="Phage_int_SAM_1"/>
    <property type="match status" value="1"/>
</dbReference>
<evidence type="ECO:0000256" key="8">
    <source>
        <dbReference type="ARBA" id="ARBA00023172"/>
    </source>
</evidence>
<evidence type="ECO:0000256" key="3">
    <source>
        <dbReference type="ARBA" id="ARBA00022490"/>
    </source>
</evidence>
<dbReference type="Gene3D" id="1.10.150.130">
    <property type="match status" value="1"/>
</dbReference>
<keyword evidence="3 10" id="KW-0963">Cytoplasm</keyword>
<evidence type="ECO:0000259" key="13">
    <source>
        <dbReference type="PROSITE" id="PS51900"/>
    </source>
</evidence>
<dbReference type="RefSeq" id="WP_006730858.1">
    <property type="nucleotide sequence ID" value="NZ_CABKQA010000001.1"/>
</dbReference>
<sequence length="307" mass="35768">MKQADDFLKLYYNYLKNERNYSINTCKAYMDDLSEARTFFVENGGFIDWIKLSSRDIEIFIQYLAQKKDKRSTQSRKISTLRSFYRFLNKRNIIPVNPVELISLRGEHKKLPEFLYNDEMVKVLKSISTTTPLGLRNMALLELFYATGMRVSEIANLKLEQIDFELNLILVHGKGNKDRYVAFGEEAKTALNNYLVEARKKLLLHKTDYGYVFLNSNGNRITSRGLEYIIKNIFLNAGVSASVHPHMLRHTFATQMLNNGADLRTVQELLGHESISTTQIYTHVTKQHLCDIYHKYFPRDNKENEAK</sequence>
<feature type="domain" description="Tyr recombinase" evidence="12">
    <location>
        <begin position="110"/>
        <end position="294"/>
    </location>
</feature>
<dbReference type="GO" id="GO:0005737">
    <property type="term" value="C:cytoplasm"/>
    <property type="evidence" value="ECO:0007669"/>
    <property type="project" value="UniProtKB-SubCell"/>
</dbReference>
<dbReference type="GO" id="GO:0051301">
    <property type="term" value="P:cell division"/>
    <property type="evidence" value="ECO:0007669"/>
    <property type="project" value="UniProtKB-UniRule"/>
</dbReference>
<feature type="active site" evidence="10">
    <location>
        <position position="249"/>
    </location>
</feature>
<feature type="active site" evidence="10">
    <location>
        <position position="150"/>
    </location>
</feature>
<name>A0A6G7BGH1_9LACO</name>
<proteinExistence type="inferred from homology"/>
<keyword evidence="8 10" id="KW-0233">DNA recombination</keyword>
<comment type="subunit">
    <text evidence="10">Forms a cyclic heterotetrameric complex composed of two molecules of XerC and two molecules of XerD.</text>
</comment>
<dbReference type="GO" id="GO:0003677">
    <property type="term" value="F:DNA binding"/>
    <property type="evidence" value="ECO:0007669"/>
    <property type="project" value="UniProtKB-UniRule"/>
</dbReference>
<dbReference type="InterPro" id="IPR013762">
    <property type="entry name" value="Integrase-like_cat_sf"/>
</dbReference>
<dbReference type="SUPFAM" id="SSF56349">
    <property type="entry name" value="DNA breaking-rejoining enzymes"/>
    <property type="match status" value="1"/>
</dbReference>
<dbReference type="PROSITE" id="PS51898">
    <property type="entry name" value="TYR_RECOMBINASE"/>
    <property type="match status" value="1"/>
</dbReference>
<gene>
    <name evidence="10 14" type="primary">xerC</name>
    <name evidence="14" type="ORF">G6Z83_03540</name>
</gene>
<evidence type="ECO:0000259" key="12">
    <source>
        <dbReference type="PROSITE" id="PS51898"/>
    </source>
</evidence>
<feature type="domain" description="Core-binding (CB)" evidence="13">
    <location>
        <begin position="2"/>
        <end position="89"/>
    </location>
</feature>
<dbReference type="GO" id="GO:0006313">
    <property type="term" value="P:DNA transposition"/>
    <property type="evidence" value="ECO:0007669"/>
    <property type="project" value="UniProtKB-UniRule"/>
</dbReference>
<reference evidence="14 15" key="1">
    <citation type="submission" date="2020-02" db="EMBL/GenBank/DDBJ databases">
        <title>Complete genome sequences of six Lactobacillus iners strains isolated from the human vagina.</title>
        <authorList>
            <person name="France M.T."/>
            <person name="Rutt L."/>
            <person name="Narina S."/>
            <person name="Arbaugh S."/>
            <person name="Humphrys M.S."/>
            <person name="Ma B."/>
            <person name="Hayward M.R."/>
            <person name="Relman D."/>
            <person name="Kwon D.S."/>
            <person name="Ravel J."/>
        </authorList>
    </citation>
    <scope>NUCLEOTIDE SEQUENCE [LARGE SCALE GENOMIC DNA]</scope>
    <source>
        <strain evidence="14 15">C0210C1</strain>
    </source>
</reference>
<feature type="active site" evidence="10">
    <location>
        <position position="272"/>
    </location>
</feature>
<organism evidence="14 15">
    <name type="scientific">Lactobacillus iners</name>
    <dbReference type="NCBI Taxonomy" id="147802"/>
    <lineage>
        <taxon>Bacteria</taxon>
        <taxon>Bacillati</taxon>
        <taxon>Bacillota</taxon>
        <taxon>Bacilli</taxon>
        <taxon>Lactobacillales</taxon>
        <taxon>Lactobacillaceae</taxon>
        <taxon>Lactobacillus</taxon>
    </lineage>
</organism>
<evidence type="ECO:0000256" key="9">
    <source>
        <dbReference type="ARBA" id="ARBA00023306"/>
    </source>
</evidence>
<dbReference type="Gene3D" id="1.10.443.10">
    <property type="entry name" value="Intergrase catalytic core"/>
    <property type="match status" value="1"/>
</dbReference>
<feature type="active site" description="O-(3'-phospho-DNA)-tyrosine intermediate" evidence="10">
    <location>
        <position position="281"/>
    </location>
</feature>
<feature type="active site" evidence="10">
    <location>
        <position position="246"/>
    </location>
</feature>
<dbReference type="InterPro" id="IPR050090">
    <property type="entry name" value="Tyrosine_recombinase_XerCD"/>
</dbReference>
<dbReference type="AlphaFoldDB" id="A0A6G7BGH1"/>
<evidence type="ECO:0000256" key="7">
    <source>
        <dbReference type="ARBA" id="ARBA00023125"/>
    </source>
</evidence>
<dbReference type="CDD" id="cd00798">
    <property type="entry name" value="INT_XerDC_C"/>
    <property type="match status" value="1"/>
</dbReference>
<accession>A0A6G7BGH1</accession>